<evidence type="ECO:0000256" key="9">
    <source>
        <dbReference type="RuleBase" id="RU369079"/>
    </source>
</evidence>
<dbReference type="Proteomes" id="UP001559025">
    <property type="component" value="Unassembled WGS sequence"/>
</dbReference>
<evidence type="ECO:0000256" key="8">
    <source>
        <dbReference type="ARBA" id="ARBA00038436"/>
    </source>
</evidence>
<keyword evidence="2 9" id="KW-0813">Transport</keyword>
<feature type="transmembrane region" description="Helical" evidence="9">
    <location>
        <begin position="89"/>
        <end position="112"/>
    </location>
</feature>
<feature type="transmembrane region" description="Helical" evidence="9">
    <location>
        <begin position="12"/>
        <end position="33"/>
    </location>
</feature>
<dbReference type="InterPro" id="IPR055348">
    <property type="entry name" value="DctQ"/>
</dbReference>
<evidence type="ECO:0000256" key="3">
    <source>
        <dbReference type="ARBA" id="ARBA00022475"/>
    </source>
</evidence>
<comment type="function">
    <text evidence="9">Part of the tripartite ATP-independent periplasmic (TRAP) transport system.</text>
</comment>
<evidence type="ECO:0000256" key="5">
    <source>
        <dbReference type="ARBA" id="ARBA00022692"/>
    </source>
</evidence>
<comment type="similarity">
    <text evidence="8 9">Belongs to the TRAP transporter small permease family.</text>
</comment>
<keyword evidence="12" id="KW-1185">Reference proteome</keyword>
<gene>
    <name evidence="11" type="ORF">V1479_05455</name>
</gene>
<dbReference type="PANTHER" id="PTHR35011">
    <property type="entry name" value="2,3-DIKETO-L-GULONATE TRAP TRANSPORTER SMALL PERMEASE PROTEIN YIAM"/>
    <property type="match status" value="1"/>
</dbReference>
<keyword evidence="4 9" id="KW-0997">Cell inner membrane</keyword>
<dbReference type="Pfam" id="PF04290">
    <property type="entry name" value="DctQ"/>
    <property type="match status" value="1"/>
</dbReference>
<dbReference type="EMBL" id="JAZHFV010000002">
    <property type="protein sequence ID" value="MEX4006742.1"/>
    <property type="molecule type" value="Genomic_DNA"/>
</dbReference>
<keyword evidence="6 9" id="KW-1133">Transmembrane helix</keyword>
<protein>
    <recommendedName>
        <fullName evidence="9">TRAP transporter small permease protein</fullName>
    </recommendedName>
</protein>
<comment type="subunit">
    <text evidence="9">The complex comprises the extracytoplasmic solute receptor protein and the two transmembrane proteins.</text>
</comment>
<feature type="domain" description="Tripartite ATP-independent periplasmic transporters DctQ component" evidence="10">
    <location>
        <begin position="27"/>
        <end position="161"/>
    </location>
</feature>
<sequence length="170" mass="18622">MLNTIINLLERLITGIGRVVALFVLAIIAIMIYEMFSRAVLGRSVRWAGDASTWLLVAFIFLGGPWAMAKGNFVRVDAVYEHFSPLAKAIVDTVVSTALFALFIWVLLSFGYDFALKSFAMGERSATGGWGGPVWLPKAMLPIGAALLVLAWILNLLRGWRDALYGQEAA</sequence>
<evidence type="ECO:0000256" key="7">
    <source>
        <dbReference type="ARBA" id="ARBA00023136"/>
    </source>
</evidence>
<dbReference type="PANTHER" id="PTHR35011:SF4">
    <property type="entry name" value="SLL1102 PROTEIN"/>
    <property type="match status" value="1"/>
</dbReference>
<name>A0ABV3WQ14_9HYPH</name>
<feature type="transmembrane region" description="Helical" evidence="9">
    <location>
        <begin position="53"/>
        <end position="69"/>
    </location>
</feature>
<comment type="subcellular location">
    <subcellularLocation>
        <location evidence="1 9">Cell inner membrane</location>
        <topology evidence="1 9">Multi-pass membrane protein</topology>
    </subcellularLocation>
</comment>
<keyword evidence="7 9" id="KW-0472">Membrane</keyword>
<proteinExistence type="inferred from homology"/>
<evidence type="ECO:0000256" key="6">
    <source>
        <dbReference type="ARBA" id="ARBA00022989"/>
    </source>
</evidence>
<evidence type="ECO:0000256" key="1">
    <source>
        <dbReference type="ARBA" id="ARBA00004429"/>
    </source>
</evidence>
<reference evidence="11 12" key="1">
    <citation type="submission" date="2024-01" db="EMBL/GenBank/DDBJ databases">
        <title>New evidence supports the origin of RcGTA from prophage.</title>
        <authorList>
            <person name="Xu Y."/>
            <person name="Liu B."/>
            <person name="Chen F."/>
        </authorList>
    </citation>
    <scope>NUCLEOTIDE SEQUENCE [LARGE SCALE GENOMIC DNA]</scope>
    <source>
        <strain evidence="11 12">CBW1107-2</strain>
    </source>
</reference>
<dbReference type="RefSeq" id="WP_173187538.1">
    <property type="nucleotide sequence ID" value="NZ_JABETK010000001.1"/>
</dbReference>
<evidence type="ECO:0000259" key="10">
    <source>
        <dbReference type="Pfam" id="PF04290"/>
    </source>
</evidence>
<evidence type="ECO:0000256" key="4">
    <source>
        <dbReference type="ARBA" id="ARBA00022519"/>
    </source>
</evidence>
<dbReference type="InterPro" id="IPR007387">
    <property type="entry name" value="TRAP_DctQ"/>
</dbReference>
<evidence type="ECO:0000313" key="12">
    <source>
        <dbReference type="Proteomes" id="UP001559025"/>
    </source>
</evidence>
<evidence type="ECO:0000313" key="11">
    <source>
        <dbReference type="EMBL" id="MEX4006742.1"/>
    </source>
</evidence>
<evidence type="ECO:0000256" key="2">
    <source>
        <dbReference type="ARBA" id="ARBA00022448"/>
    </source>
</evidence>
<keyword evidence="3" id="KW-1003">Cell membrane</keyword>
<feature type="transmembrane region" description="Helical" evidence="9">
    <location>
        <begin position="139"/>
        <end position="157"/>
    </location>
</feature>
<keyword evidence="5 9" id="KW-0812">Transmembrane</keyword>
<organism evidence="11 12">
    <name type="scientific">Neoaquamicrobium sediminum</name>
    <dbReference type="NCBI Taxonomy" id="1849104"/>
    <lineage>
        <taxon>Bacteria</taxon>
        <taxon>Pseudomonadati</taxon>
        <taxon>Pseudomonadota</taxon>
        <taxon>Alphaproteobacteria</taxon>
        <taxon>Hyphomicrobiales</taxon>
        <taxon>Phyllobacteriaceae</taxon>
        <taxon>Neoaquamicrobium</taxon>
    </lineage>
</organism>
<accession>A0ABV3WQ14</accession>
<comment type="caution">
    <text evidence="11">The sequence shown here is derived from an EMBL/GenBank/DDBJ whole genome shotgun (WGS) entry which is preliminary data.</text>
</comment>